<sequence length="298" mass="33246">MCQVLVFFVLFCVASSLDLNVKIPQNKGLLTVECIKSYYNTVVLRSIPPRHYYYYHEVLAGKIDDSMNEEIGFRIVGGEKISIQDAPYQVLYGKYCGGSLIAPNWVLTAAHCKTHHAYVYAGSTFRDDTKPYLICSHFVHPGWNRSSLHSHDYDYQLLLLEQSIPVNSMARPIAIGSVNDIQPGNMIAVSGWGHLQYKESSMQNILRRVSVPIMSSEECMNLPDDGYKNITVRMFCAGYLEGTKDSCQGDSGGPAVYNGKLVGLVSYGFGCAGKNRPGVYTNIPISRDWIRSVTYLPL</sequence>
<dbReference type="GO" id="GO:0004252">
    <property type="term" value="F:serine-type endopeptidase activity"/>
    <property type="evidence" value="ECO:0007669"/>
    <property type="project" value="UniProtKB-EC"/>
</dbReference>
<evidence type="ECO:0000256" key="4">
    <source>
        <dbReference type="ARBA" id="ARBA00022825"/>
    </source>
</evidence>
<dbReference type="Proteomes" id="UP000007151">
    <property type="component" value="Unassembled WGS sequence"/>
</dbReference>
<dbReference type="GO" id="GO:0007586">
    <property type="term" value="P:digestion"/>
    <property type="evidence" value="ECO:0007669"/>
    <property type="project" value="UniProtKB-KW"/>
</dbReference>
<dbReference type="SUPFAM" id="SSF50494">
    <property type="entry name" value="Trypsin-like serine proteases"/>
    <property type="match status" value="1"/>
</dbReference>
<evidence type="ECO:0000256" key="3">
    <source>
        <dbReference type="ARBA" id="ARBA00022801"/>
    </source>
</evidence>
<keyword evidence="1" id="KW-0645">Protease</keyword>
<evidence type="ECO:0000313" key="10">
    <source>
        <dbReference type="EMBL" id="OWR51183.1"/>
    </source>
</evidence>
<protein>
    <recommendedName>
        <fullName evidence="9">trypsin</fullName>
        <ecNumber evidence="9">3.4.21.4</ecNumber>
    </recommendedName>
</protein>
<dbReference type="InterPro" id="IPR050430">
    <property type="entry name" value="Peptidase_S1"/>
</dbReference>
<dbReference type="Gene3D" id="2.40.10.10">
    <property type="entry name" value="Trypsin-like serine proteases"/>
    <property type="match status" value="1"/>
</dbReference>
<dbReference type="OrthoDB" id="10059102at2759"/>
<dbReference type="AlphaFoldDB" id="A0A212FBT4"/>
<dbReference type="InterPro" id="IPR009003">
    <property type="entry name" value="Peptidase_S1_PA"/>
</dbReference>
<reference evidence="10 11" key="1">
    <citation type="journal article" date="2011" name="Cell">
        <title>The monarch butterfly genome yields insights into long-distance migration.</title>
        <authorList>
            <person name="Zhan S."/>
            <person name="Merlin C."/>
            <person name="Boore J.L."/>
            <person name="Reppert S.M."/>
        </authorList>
    </citation>
    <scope>NUCLEOTIDE SEQUENCE [LARGE SCALE GENOMIC DNA]</scope>
    <source>
        <strain evidence="10">F-2</strain>
    </source>
</reference>
<proteinExistence type="inferred from homology"/>
<dbReference type="KEGG" id="dpl:KGM_203741"/>
<keyword evidence="3" id="KW-0378">Hydrolase</keyword>
<dbReference type="EC" id="3.4.21.4" evidence="9"/>
<comment type="similarity">
    <text evidence="7">Belongs to the peptidase S1 family. CLIP subfamily.</text>
</comment>
<keyword evidence="4" id="KW-0720">Serine protease</keyword>
<dbReference type="PANTHER" id="PTHR24276">
    <property type="entry name" value="POLYSERASE-RELATED"/>
    <property type="match status" value="1"/>
</dbReference>
<dbReference type="InterPro" id="IPR018114">
    <property type="entry name" value="TRYPSIN_HIS"/>
</dbReference>
<evidence type="ECO:0000256" key="1">
    <source>
        <dbReference type="ARBA" id="ARBA00022670"/>
    </source>
</evidence>
<dbReference type="InterPro" id="IPR043504">
    <property type="entry name" value="Peptidase_S1_PA_chymotrypsin"/>
</dbReference>
<dbReference type="InterPro" id="IPR001314">
    <property type="entry name" value="Peptidase_S1A"/>
</dbReference>
<dbReference type="EMBL" id="AGBW02009280">
    <property type="protein sequence ID" value="OWR51183.1"/>
    <property type="molecule type" value="Genomic_DNA"/>
</dbReference>
<dbReference type="CDD" id="cd00190">
    <property type="entry name" value="Tryp_SPc"/>
    <property type="match status" value="1"/>
</dbReference>
<dbReference type="PANTHER" id="PTHR24276:SF97">
    <property type="entry name" value="GH13245P2-RELATED"/>
    <property type="match status" value="1"/>
</dbReference>
<dbReference type="PROSITE" id="PS00134">
    <property type="entry name" value="TRYPSIN_HIS"/>
    <property type="match status" value="1"/>
</dbReference>
<keyword evidence="11" id="KW-1185">Reference proteome</keyword>
<evidence type="ECO:0000256" key="8">
    <source>
        <dbReference type="ARBA" id="ARBA00036320"/>
    </source>
</evidence>
<organism evidence="10 11">
    <name type="scientific">Danaus plexippus plexippus</name>
    <dbReference type="NCBI Taxonomy" id="278856"/>
    <lineage>
        <taxon>Eukaryota</taxon>
        <taxon>Metazoa</taxon>
        <taxon>Ecdysozoa</taxon>
        <taxon>Arthropoda</taxon>
        <taxon>Hexapoda</taxon>
        <taxon>Insecta</taxon>
        <taxon>Pterygota</taxon>
        <taxon>Neoptera</taxon>
        <taxon>Endopterygota</taxon>
        <taxon>Lepidoptera</taxon>
        <taxon>Glossata</taxon>
        <taxon>Ditrysia</taxon>
        <taxon>Papilionoidea</taxon>
        <taxon>Nymphalidae</taxon>
        <taxon>Danainae</taxon>
        <taxon>Danaini</taxon>
        <taxon>Danaina</taxon>
        <taxon>Danaus</taxon>
        <taxon>Danaus</taxon>
    </lineage>
</organism>
<keyword evidence="5" id="KW-0865">Zymogen</keyword>
<evidence type="ECO:0000313" key="11">
    <source>
        <dbReference type="Proteomes" id="UP000007151"/>
    </source>
</evidence>
<dbReference type="InterPro" id="IPR001254">
    <property type="entry name" value="Trypsin_dom"/>
</dbReference>
<dbReference type="SMART" id="SM00020">
    <property type="entry name" value="Tryp_SPc"/>
    <property type="match status" value="1"/>
</dbReference>
<dbReference type="PRINTS" id="PR00722">
    <property type="entry name" value="CHYMOTRYPSIN"/>
</dbReference>
<name>A0A212FBT4_DANPL</name>
<evidence type="ECO:0000256" key="2">
    <source>
        <dbReference type="ARBA" id="ARBA00022757"/>
    </source>
</evidence>
<dbReference type="PROSITE" id="PS50240">
    <property type="entry name" value="TRYPSIN_DOM"/>
    <property type="match status" value="1"/>
</dbReference>
<dbReference type="FunFam" id="2.40.10.10:FF:000002">
    <property type="entry name" value="Transmembrane protease serine"/>
    <property type="match status" value="1"/>
</dbReference>
<evidence type="ECO:0000256" key="7">
    <source>
        <dbReference type="ARBA" id="ARBA00024195"/>
    </source>
</evidence>
<dbReference type="eggNOG" id="KOG3627">
    <property type="taxonomic scope" value="Eukaryota"/>
</dbReference>
<evidence type="ECO:0000256" key="6">
    <source>
        <dbReference type="ARBA" id="ARBA00023157"/>
    </source>
</evidence>
<gene>
    <name evidence="10" type="ORF">KGM_203741</name>
</gene>
<evidence type="ECO:0000256" key="5">
    <source>
        <dbReference type="ARBA" id="ARBA00023145"/>
    </source>
</evidence>
<comment type="catalytic activity">
    <reaction evidence="8">
        <text>Preferential cleavage: Arg-|-Xaa, Lys-|-Xaa.</text>
        <dbReference type="EC" id="3.4.21.4"/>
    </reaction>
</comment>
<evidence type="ECO:0000256" key="9">
    <source>
        <dbReference type="ARBA" id="ARBA00038868"/>
    </source>
</evidence>
<comment type="caution">
    <text evidence="10">The sequence shown here is derived from an EMBL/GenBank/DDBJ whole genome shotgun (WGS) entry which is preliminary data.</text>
</comment>
<dbReference type="GO" id="GO:0006508">
    <property type="term" value="P:proteolysis"/>
    <property type="evidence" value="ECO:0007669"/>
    <property type="project" value="UniProtKB-KW"/>
</dbReference>
<keyword evidence="6" id="KW-1015">Disulfide bond</keyword>
<dbReference type="STRING" id="278856.A0A212FBT4"/>
<dbReference type="Pfam" id="PF00089">
    <property type="entry name" value="Trypsin"/>
    <property type="match status" value="1"/>
</dbReference>
<accession>A0A212FBT4</accession>
<keyword evidence="2" id="KW-0222">Digestion</keyword>